<dbReference type="GO" id="GO:0042555">
    <property type="term" value="C:MCM complex"/>
    <property type="evidence" value="ECO:0007669"/>
    <property type="project" value="TreeGrafter"/>
</dbReference>
<dbReference type="PANTHER" id="PTHR11630:SF66">
    <property type="entry name" value="DNA REPLICATION LICENSING FACTOR MCM4"/>
    <property type="match status" value="1"/>
</dbReference>
<dbReference type="GO" id="GO:0005524">
    <property type="term" value="F:ATP binding"/>
    <property type="evidence" value="ECO:0007669"/>
    <property type="project" value="InterPro"/>
</dbReference>
<dbReference type="GO" id="GO:0006271">
    <property type="term" value="P:DNA strand elongation involved in DNA replication"/>
    <property type="evidence" value="ECO:0007669"/>
    <property type="project" value="TreeGrafter"/>
</dbReference>
<evidence type="ECO:0000313" key="5">
    <source>
        <dbReference type="EMBL" id="CAF3884615.1"/>
    </source>
</evidence>
<dbReference type="InterPro" id="IPR031327">
    <property type="entry name" value="MCM"/>
</dbReference>
<sequence>MDTDLLRDYISYARTFVSPQLTGLAGKLLVSLYAEMRKVGSDKEQISAYPRQLESLIRLAEAHAKVQLSDKTVDPKTNCVDVAILTTGISASERRLRADLVQKLEYHLEERKSTQSTEAIKKDTLFNEIRQRIHQIGSVYRLPMNGKKIREQVNASKISQTDISLEQDVFAELSAKANSSTIMHQFKSIISNK</sequence>
<comment type="caution">
    <text evidence="4">The sequence shown here is derived from an EMBL/GenBank/DDBJ whole genome shotgun (WGS) entry which is preliminary data.</text>
</comment>
<dbReference type="InterPro" id="IPR027417">
    <property type="entry name" value="P-loop_NTPase"/>
</dbReference>
<dbReference type="GO" id="GO:0005634">
    <property type="term" value="C:nucleus"/>
    <property type="evidence" value="ECO:0007669"/>
    <property type="project" value="TreeGrafter"/>
</dbReference>
<dbReference type="EMBL" id="CAJNOO010004993">
    <property type="protein sequence ID" value="CAF1400318.1"/>
    <property type="molecule type" value="Genomic_DNA"/>
</dbReference>
<evidence type="ECO:0000256" key="1">
    <source>
        <dbReference type="ARBA" id="ARBA00008010"/>
    </source>
</evidence>
<dbReference type="GO" id="GO:0000727">
    <property type="term" value="P:double-strand break repair via break-induced replication"/>
    <property type="evidence" value="ECO:0007669"/>
    <property type="project" value="TreeGrafter"/>
</dbReference>
<evidence type="ECO:0000313" key="4">
    <source>
        <dbReference type="EMBL" id="CAF1400318.1"/>
    </source>
</evidence>
<keyword evidence="2" id="KW-0235">DNA replication</keyword>
<dbReference type="Proteomes" id="UP000663882">
    <property type="component" value="Unassembled WGS sequence"/>
</dbReference>
<dbReference type="AlphaFoldDB" id="A0A815KYU9"/>
<protein>
    <recommendedName>
        <fullName evidence="3">MCM AAA-lid domain-containing protein</fullName>
    </recommendedName>
</protein>
<organism evidence="4 6">
    <name type="scientific">Rotaria sordida</name>
    <dbReference type="NCBI Taxonomy" id="392033"/>
    <lineage>
        <taxon>Eukaryota</taxon>
        <taxon>Metazoa</taxon>
        <taxon>Spiralia</taxon>
        <taxon>Gnathifera</taxon>
        <taxon>Rotifera</taxon>
        <taxon>Eurotatoria</taxon>
        <taxon>Bdelloidea</taxon>
        <taxon>Philodinida</taxon>
        <taxon>Philodinidae</taxon>
        <taxon>Rotaria</taxon>
    </lineage>
</organism>
<feature type="domain" description="MCM AAA-lid" evidence="3">
    <location>
        <begin position="4"/>
        <end position="71"/>
    </location>
</feature>
<dbReference type="OrthoDB" id="10251574at2759"/>
<accession>A0A815KYU9</accession>
<dbReference type="Gene3D" id="3.40.50.300">
    <property type="entry name" value="P-loop containing nucleotide triphosphate hydrolases"/>
    <property type="match status" value="1"/>
</dbReference>
<dbReference type="InterPro" id="IPR041562">
    <property type="entry name" value="MCM_lid"/>
</dbReference>
<evidence type="ECO:0000313" key="6">
    <source>
        <dbReference type="Proteomes" id="UP000663882"/>
    </source>
</evidence>
<evidence type="ECO:0000256" key="2">
    <source>
        <dbReference type="ARBA" id="ARBA00022705"/>
    </source>
</evidence>
<reference evidence="4" key="1">
    <citation type="submission" date="2021-02" db="EMBL/GenBank/DDBJ databases">
        <authorList>
            <person name="Nowell W R."/>
        </authorList>
    </citation>
    <scope>NUCLEOTIDE SEQUENCE</scope>
</reference>
<dbReference type="EMBL" id="CAJOAX010004001">
    <property type="protein sequence ID" value="CAF3884615.1"/>
    <property type="molecule type" value="Genomic_DNA"/>
</dbReference>
<comment type="similarity">
    <text evidence="1">Belongs to the MCM family.</text>
</comment>
<gene>
    <name evidence="5" type="ORF">OTI717_LOCUS22941</name>
    <name evidence="4" type="ORF">RFH988_LOCUS34812</name>
</gene>
<name>A0A815KYU9_9BILA</name>
<dbReference type="Pfam" id="PF17855">
    <property type="entry name" value="MCM_lid"/>
    <property type="match status" value="1"/>
</dbReference>
<dbReference type="GO" id="GO:0003697">
    <property type="term" value="F:single-stranded DNA binding"/>
    <property type="evidence" value="ECO:0007669"/>
    <property type="project" value="TreeGrafter"/>
</dbReference>
<evidence type="ECO:0000259" key="3">
    <source>
        <dbReference type="Pfam" id="PF17855"/>
    </source>
</evidence>
<dbReference type="GO" id="GO:0017116">
    <property type="term" value="F:single-stranded DNA helicase activity"/>
    <property type="evidence" value="ECO:0007669"/>
    <property type="project" value="TreeGrafter"/>
</dbReference>
<proteinExistence type="inferred from homology"/>
<dbReference type="PANTHER" id="PTHR11630">
    <property type="entry name" value="DNA REPLICATION LICENSING FACTOR MCM FAMILY MEMBER"/>
    <property type="match status" value="1"/>
</dbReference>
<dbReference type="GO" id="GO:1902975">
    <property type="term" value="P:mitotic DNA replication initiation"/>
    <property type="evidence" value="ECO:0007669"/>
    <property type="project" value="TreeGrafter"/>
</dbReference>
<dbReference type="Proteomes" id="UP000663823">
    <property type="component" value="Unassembled WGS sequence"/>
</dbReference>